<comment type="caution">
    <text evidence="2">The sequence shown here is derived from an EMBL/GenBank/DDBJ whole genome shotgun (WGS) entry which is preliminary data.</text>
</comment>
<dbReference type="EMBL" id="MRZV01000329">
    <property type="protein sequence ID" value="PIK52422.1"/>
    <property type="molecule type" value="Genomic_DNA"/>
</dbReference>
<dbReference type="Gene3D" id="2.30.42.10">
    <property type="match status" value="1"/>
</dbReference>
<proteinExistence type="predicted"/>
<evidence type="ECO:0000313" key="3">
    <source>
        <dbReference type="Proteomes" id="UP000230750"/>
    </source>
</evidence>
<gene>
    <name evidence="2" type="ORF">BSL78_10672</name>
</gene>
<dbReference type="OrthoDB" id="10681657at2759"/>
<dbReference type="Proteomes" id="UP000230750">
    <property type="component" value="Unassembled WGS sequence"/>
</dbReference>
<sequence length="364" mass="41210">MGISNSKISKGDRRGSLRGVHPTKPEELVRYGATLIIKSKGRRNRRFVFEEVTDGGIVHSAGIREKDELISVNQIQLNKKSTVESILEIIRGGNFVMLEFRRKLQKETVPFIAMFNVTMEGDYPVIHQFGFYWRTPLSEWKEVLCPLFQLAIFKTSPPIMGDDRRLVIPNKSDITCQHKSGASRSASASQVRIVYDKTNSSLHYLPNNSPKLFLSDSPGTSVRCTIETLYQNRQLNPYDVNRHLFSMLKSPSLIVTPGSCYSYGIFKMYKYIEQQAPNREVGVNFVPVDDTSKEIVKKGSNITIEPWNNSPLLPTDEMFILRTTPSSLYHITHEDANGNVTYWTVDGDIIHLGGIEKAGEFQVS</sequence>
<evidence type="ECO:0000256" key="1">
    <source>
        <dbReference type="SAM" id="MobiDB-lite"/>
    </source>
</evidence>
<evidence type="ECO:0000313" key="2">
    <source>
        <dbReference type="EMBL" id="PIK52422.1"/>
    </source>
</evidence>
<evidence type="ECO:0008006" key="4">
    <source>
        <dbReference type="Google" id="ProtNLM"/>
    </source>
</evidence>
<organism evidence="2 3">
    <name type="scientific">Stichopus japonicus</name>
    <name type="common">Sea cucumber</name>
    <dbReference type="NCBI Taxonomy" id="307972"/>
    <lineage>
        <taxon>Eukaryota</taxon>
        <taxon>Metazoa</taxon>
        <taxon>Echinodermata</taxon>
        <taxon>Eleutherozoa</taxon>
        <taxon>Echinozoa</taxon>
        <taxon>Holothuroidea</taxon>
        <taxon>Aspidochirotacea</taxon>
        <taxon>Aspidochirotida</taxon>
        <taxon>Stichopodidae</taxon>
        <taxon>Apostichopus</taxon>
    </lineage>
</organism>
<protein>
    <recommendedName>
        <fullName evidence="4">PDZ domain-containing protein</fullName>
    </recommendedName>
</protein>
<dbReference type="SUPFAM" id="SSF50156">
    <property type="entry name" value="PDZ domain-like"/>
    <property type="match status" value="1"/>
</dbReference>
<dbReference type="AlphaFoldDB" id="A0A2G8KWS7"/>
<name>A0A2G8KWS7_STIJA</name>
<feature type="region of interest" description="Disordered" evidence="1">
    <location>
        <begin position="1"/>
        <end position="21"/>
    </location>
</feature>
<reference evidence="2 3" key="1">
    <citation type="journal article" date="2017" name="PLoS Biol.">
        <title>The sea cucumber genome provides insights into morphological evolution and visceral regeneration.</title>
        <authorList>
            <person name="Zhang X."/>
            <person name="Sun L."/>
            <person name="Yuan J."/>
            <person name="Sun Y."/>
            <person name="Gao Y."/>
            <person name="Zhang L."/>
            <person name="Li S."/>
            <person name="Dai H."/>
            <person name="Hamel J.F."/>
            <person name="Liu C."/>
            <person name="Yu Y."/>
            <person name="Liu S."/>
            <person name="Lin W."/>
            <person name="Guo K."/>
            <person name="Jin S."/>
            <person name="Xu P."/>
            <person name="Storey K.B."/>
            <person name="Huan P."/>
            <person name="Zhang T."/>
            <person name="Zhou Y."/>
            <person name="Zhang J."/>
            <person name="Lin C."/>
            <person name="Li X."/>
            <person name="Xing L."/>
            <person name="Huo D."/>
            <person name="Sun M."/>
            <person name="Wang L."/>
            <person name="Mercier A."/>
            <person name="Li F."/>
            <person name="Yang H."/>
            <person name="Xiang J."/>
        </authorList>
    </citation>
    <scope>NUCLEOTIDE SEQUENCE [LARGE SCALE GENOMIC DNA]</scope>
    <source>
        <strain evidence="2">Shaxun</strain>
        <tissue evidence="2">Muscle</tissue>
    </source>
</reference>
<dbReference type="InterPro" id="IPR036034">
    <property type="entry name" value="PDZ_sf"/>
</dbReference>
<keyword evidence="3" id="KW-1185">Reference proteome</keyword>
<accession>A0A2G8KWS7</accession>